<reference evidence="1" key="2">
    <citation type="submission" date="2013-05" db="EMBL/GenBank/DDBJ databases">
        <authorList>
            <person name="Carter J.-M."/>
            <person name="Baker S.C."/>
            <person name="Pink R."/>
            <person name="Carter D.R.F."/>
            <person name="Collins A."/>
            <person name="Tomlin J."/>
            <person name="Gibbs M."/>
            <person name="Breuker C.J."/>
        </authorList>
    </citation>
    <scope>NUCLEOTIDE SEQUENCE</scope>
    <source>
        <tissue evidence="1">Ovary</tissue>
    </source>
</reference>
<reference evidence="1" key="1">
    <citation type="journal article" date="2013" name="BMC Genomics">
        <title>Unscrambling butterfly oogenesis.</title>
        <authorList>
            <person name="Carter J.M."/>
            <person name="Baker S.C."/>
            <person name="Pink R."/>
            <person name="Carter D.R."/>
            <person name="Collins A."/>
            <person name="Tomlin J."/>
            <person name="Gibbs M."/>
            <person name="Breuker C.J."/>
        </authorList>
    </citation>
    <scope>NUCLEOTIDE SEQUENCE</scope>
    <source>
        <tissue evidence="1">Ovary</tissue>
    </source>
</reference>
<proteinExistence type="predicted"/>
<evidence type="ECO:0000313" key="1">
    <source>
        <dbReference type="EMBL" id="JAA81420.1"/>
    </source>
</evidence>
<protein>
    <submittedName>
        <fullName evidence="1">Uncharacterized protein</fullName>
    </submittedName>
</protein>
<sequence length="77" mass="8352">MPAGKSCSSGIHGISSLSLLTMVSVSSASFEAFIRSARQRLVFLVPLFSWARARLALYELGVVILRFKELGVLSKPP</sequence>
<dbReference type="EMBL" id="GAIX01011140">
    <property type="protein sequence ID" value="JAA81420.1"/>
    <property type="molecule type" value="Transcribed_RNA"/>
</dbReference>
<dbReference type="AlphaFoldDB" id="S4P4M6"/>
<organism evidence="1">
    <name type="scientific">Pararge aegeria</name>
    <name type="common">speckled wood butterfly</name>
    <dbReference type="NCBI Taxonomy" id="116150"/>
    <lineage>
        <taxon>Eukaryota</taxon>
        <taxon>Metazoa</taxon>
        <taxon>Ecdysozoa</taxon>
        <taxon>Arthropoda</taxon>
        <taxon>Hexapoda</taxon>
        <taxon>Insecta</taxon>
        <taxon>Pterygota</taxon>
        <taxon>Neoptera</taxon>
        <taxon>Endopterygota</taxon>
        <taxon>Lepidoptera</taxon>
        <taxon>Glossata</taxon>
        <taxon>Ditrysia</taxon>
        <taxon>Papilionoidea</taxon>
        <taxon>Nymphalidae</taxon>
        <taxon>Satyrinae</taxon>
        <taxon>Satyrini</taxon>
        <taxon>Parargina</taxon>
        <taxon>Pararge</taxon>
    </lineage>
</organism>
<name>S4P4M6_9NEOP</name>
<feature type="non-terminal residue" evidence="1">
    <location>
        <position position="77"/>
    </location>
</feature>
<accession>S4P4M6</accession>